<feature type="coiled-coil region" evidence="1">
    <location>
        <begin position="52"/>
        <end position="86"/>
    </location>
</feature>
<keyword evidence="1" id="KW-0175">Coiled coil</keyword>
<sequence>MDQASLTILNRHFSPLPIQINSPSDLLDNVGNPTLQRAQDTPVIQEVEEEEEEDISEQLHQLHRKLIAFEQERESWRQKLNGYLERETQLRRVIRENQSQINALRDSWSEEEYLREQRRHYYYPRYCY</sequence>
<dbReference type="OrthoDB" id="2273451at2759"/>
<name>A0A367KMT4_RHIST</name>
<keyword evidence="3" id="KW-1185">Reference proteome</keyword>
<comment type="caution">
    <text evidence="2">The sequence shown here is derived from an EMBL/GenBank/DDBJ whole genome shotgun (WGS) entry which is preliminary data.</text>
</comment>
<accession>A0A367KMT4</accession>
<dbReference type="AlphaFoldDB" id="A0A367KMT4"/>
<evidence type="ECO:0000256" key="1">
    <source>
        <dbReference type="SAM" id="Coils"/>
    </source>
</evidence>
<evidence type="ECO:0000313" key="2">
    <source>
        <dbReference type="EMBL" id="RCI03544.1"/>
    </source>
</evidence>
<organism evidence="2 3">
    <name type="scientific">Rhizopus stolonifer</name>
    <name type="common">Rhizopus nigricans</name>
    <dbReference type="NCBI Taxonomy" id="4846"/>
    <lineage>
        <taxon>Eukaryota</taxon>
        <taxon>Fungi</taxon>
        <taxon>Fungi incertae sedis</taxon>
        <taxon>Mucoromycota</taxon>
        <taxon>Mucoromycotina</taxon>
        <taxon>Mucoromycetes</taxon>
        <taxon>Mucorales</taxon>
        <taxon>Mucorineae</taxon>
        <taxon>Rhizopodaceae</taxon>
        <taxon>Rhizopus</taxon>
    </lineage>
</organism>
<dbReference type="Proteomes" id="UP000253551">
    <property type="component" value="Unassembled WGS sequence"/>
</dbReference>
<proteinExistence type="predicted"/>
<evidence type="ECO:0000313" key="3">
    <source>
        <dbReference type="Proteomes" id="UP000253551"/>
    </source>
</evidence>
<protein>
    <submittedName>
        <fullName evidence="2">Uncharacterized protein</fullName>
    </submittedName>
</protein>
<gene>
    <name evidence="2" type="ORF">CU098_012286</name>
</gene>
<reference evidence="2 3" key="1">
    <citation type="journal article" date="2018" name="G3 (Bethesda)">
        <title>Phylogenetic and Phylogenomic Definition of Rhizopus Species.</title>
        <authorList>
            <person name="Gryganskyi A.P."/>
            <person name="Golan J."/>
            <person name="Dolatabadi S."/>
            <person name="Mondo S."/>
            <person name="Robb S."/>
            <person name="Idnurm A."/>
            <person name="Muszewska A."/>
            <person name="Steczkiewicz K."/>
            <person name="Masonjones S."/>
            <person name="Liao H.L."/>
            <person name="Gajdeczka M.T."/>
            <person name="Anike F."/>
            <person name="Vuek A."/>
            <person name="Anishchenko I.M."/>
            <person name="Voigt K."/>
            <person name="de Hoog G.S."/>
            <person name="Smith M.E."/>
            <person name="Heitman J."/>
            <person name="Vilgalys R."/>
            <person name="Stajich J.E."/>
        </authorList>
    </citation>
    <scope>NUCLEOTIDE SEQUENCE [LARGE SCALE GENOMIC DNA]</scope>
    <source>
        <strain evidence="2 3">LSU 92-RS-03</strain>
    </source>
</reference>
<dbReference type="EMBL" id="PJQM01000980">
    <property type="protein sequence ID" value="RCI03544.1"/>
    <property type="molecule type" value="Genomic_DNA"/>
</dbReference>